<sequence length="135" mass="14287">MICGILEVIEVVVLVDKAGLLLVAVEGVEEAQKKCVEVEVEPVGQEAPQYLEVDPGLGPPGPGRPSPCEGPPPALKVASCTSAASGNQKATPDFRTSLLSAHTKAMVNFVLLFRKGEGGRKRSKSTKQRRKLLLA</sequence>
<evidence type="ECO:0000313" key="3">
    <source>
        <dbReference type="Proteomes" id="UP000006729"/>
    </source>
</evidence>
<proteinExistence type="predicted"/>
<reference evidence="2 3" key="1">
    <citation type="journal article" date="2006" name="Science">
        <title>The genome of black cottonwood, Populus trichocarpa (Torr. &amp; Gray).</title>
        <authorList>
            <person name="Tuskan G.A."/>
            <person name="Difazio S."/>
            <person name="Jansson S."/>
            <person name="Bohlmann J."/>
            <person name="Grigoriev I."/>
            <person name="Hellsten U."/>
            <person name="Putnam N."/>
            <person name="Ralph S."/>
            <person name="Rombauts S."/>
            <person name="Salamov A."/>
            <person name="Schein J."/>
            <person name="Sterck L."/>
            <person name="Aerts A."/>
            <person name="Bhalerao R.R."/>
            <person name="Bhalerao R.P."/>
            <person name="Blaudez D."/>
            <person name="Boerjan W."/>
            <person name="Brun A."/>
            <person name="Brunner A."/>
            <person name="Busov V."/>
            <person name="Campbell M."/>
            <person name="Carlson J."/>
            <person name="Chalot M."/>
            <person name="Chapman J."/>
            <person name="Chen G.L."/>
            <person name="Cooper D."/>
            <person name="Coutinho P.M."/>
            <person name="Couturier J."/>
            <person name="Covert S."/>
            <person name="Cronk Q."/>
            <person name="Cunningham R."/>
            <person name="Davis J."/>
            <person name="Degroeve S."/>
            <person name="Dejardin A."/>
            <person name="Depamphilis C."/>
            <person name="Detter J."/>
            <person name="Dirks B."/>
            <person name="Dubchak I."/>
            <person name="Duplessis S."/>
            <person name="Ehlting J."/>
            <person name="Ellis B."/>
            <person name="Gendler K."/>
            <person name="Goodstein D."/>
            <person name="Gribskov M."/>
            <person name="Grimwood J."/>
            <person name="Groover A."/>
            <person name="Gunter L."/>
            <person name="Hamberger B."/>
            <person name="Heinze B."/>
            <person name="Helariutta Y."/>
            <person name="Henrissat B."/>
            <person name="Holligan D."/>
            <person name="Holt R."/>
            <person name="Huang W."/>
            <person name="Islam-Faridi N."/>
            <person name="Jones S."/>
            <person name="Jones-Rhoades M."/>
            <person name="Jorgensen R."/>
            <person name="Joshi C."/>
            <person name="Kangasjarvi J."/>
            <person name="Karlsson J."/>
            <person name="Kelleher C."/>
            <person name="Kirkpatrick R."/>
            <person name="Kirst M."/>
            <person name="Kohler A."/>
            <person name="Kalluri U."/>
            <person name="Larimer F."/>
            <person name="Leebens-Mack J."/>
            <person name="Leple J.C."/>
            <person name="Locascio P."/>
            <person name="Lou Y."/>
            <person name="Lucas S."/>
            <person name="Martin F."/>
            <person name="Montanini B."/>
            <person name="Napoli C."/>
            <person name="Nelson D.R."/>
            <person name="Nelson C."/>
            <person name="Nieminen K."/>
            <person name="Nilsson O."/>
            <person name="Pereda V."/>
            <person name="Peter G."/>
            <person name="Philippe R."/>
            <person name="Pilate G."/>
            <person name="Poliakov A."/>
            <person name="Razumovskaya J."/>
            <person name="Richardson P."/>
            <person name="Rinaldi C."/>
            <person name="Ritland K."/>
            <person name="Rouze P."/>
            <person name="Ryaboy D."/>
            <person name="Schmutz J."/>
            <person name="Schrader J."/>
            <person name="Segerman B."/>
            <person name="Shin H."/>
            <person name="Siddiqui A."/>
            <person name="Sterky F."/>
            <person name="Terry A."/>
            <person name="Tsai C.J."/>
            <person name="Uberbacher E."/>
            <person name="Unneberg P."/>
            <person name="Vahala J."/>
            <person name="Wall K."/>
            <person name="Wessler S."/>
            <person name="Yang G."/>
            <person name="Yin T."/>
            <person name="Douglas C."/>
            <person name="Marra M."/>
            <person name="Sandberg G."/>
            <person name="Van de Peer Y."/>
            <person name="Rokhsar D."/>
        </authorList>
    </citation>
    <scope>NUCLEOTIDE SEQUENCE [LARGE SCALE GENOMIC DNA]</scope>
    <source>
        <strain evidence="3">cv. Nisqually</strain>
    </source>
</reference>
<dbReference type="AlphaFoldDB" id="A0A2K1ZKN9"/>
<organism evidence="2 3">
    <name type="scientific">Populus trichocarpa</name>
    <name type="common">Western balsam poplar</name>
    <name type="synonym">Populus balsamifera subsp. trichocarpa</name>
    <dbReference type="NCBI Taxonomy" id="3694"/>
    <lineage>
        <taxon>Eukaryota</taxon>
        <taxon>Viridiplantae</taxon>
        <taxon>Streptophyta</taxon>
        <taxon>Embryophyta</taxon>
        <taxon>Tracheophyta</taxon>
        <taxon>Spermatophyta</taxon>
        <taxon>Magnoliopsida</taxon>
        <taxon>eudicotyledons</taxon>
        <taxon>Gunneridae</taxon>
        <taxon>Pentapetalae</taxon>
        <taxon>rosids</taxon>
        <taxon>fabids</taxon>
        <taxon>Malpighiales</taxon>
        <taxon>Salicaceae</taxon>
        <taxon>Saliceae</taxon>
        <taxon>Populus</taxon>
    </lineage>
</organism>
<keyword evidence="3" id="KW-1185">Reference proteome</keyword>
<evidence type="ECO:0000313" key="2">
    <source>
        <dbReference type="EMBL" id="PNT25843.1"/>
    </source>
</evidence>
<evidence type="ECO:0000256" key="1">
    <source>
        <dbReference type="SAM" id="MobiDB-lite"/>
    </source>
</evidence>
<dbReference type="EMBL" id="CM009297">
    <property type="protein sequence ID" value="PNT25843.1"/>
    <property type="molecule type" value="Genomic_DNA"/>
</dbReference>
<dbReference type="Proteomes" id="UP000006729">
    <property type="component" value="Chromosome 8"/>
</dbReference>
<feature type="region of interest" description="Disordered" evidence="1">
    <location>
        <begin position="46"/>
        <end position="80"/>
    </location>
</feature>
<name>A0A2K1ZKN9_POPTR</name>
<protein>
    <submittedName>
        <fullName evidence="2">Uncharacterized protein</fullName>
    </submittedName>
</protein>
<feature type="compositionally biased region" description="Pro residues" evidence="1">
    <location>
        <begin position="57"/>
        <end position="74"/>
    </location>
</feature>
<accession>A0A2K1ZKN9</accession>
<dbReference type="InParanoid" id="A0A2K1ZKN9"/>
<gene>
    <name evidence="2" type="ORF">POPTR_008G204300</name>
</gene>